<reference evidence="3" key="1">
    <citation type="submission" date="2022-10" db="EMBL/GenBank/DDBJ databases">
        <authorList>
            <person name="Chen Y."/>
            <person name="Dougan E. K."/>
            <person name="Chan C."/>
            <person name="Rhodes N."/>
            <person name="Thang M."/>
        </authorList>
    </citation>
    <scope>NUCLEOTIDE SEQUENCE</scope>
</reference>
<dbReference type="PANTHER" id="PTHR16222">
    <property type="entry name" value="ADP-RIBOSYLGLYCOHYDROLASE"/>
    <property type="match status" value="1"/>
</dbReference>
<dbReference type="InterPro" id="IPR037238">
    <property type="entry name" value="YbiA-like_sf"/>
</dbReference>
<name>A0A9P1DM08_9DINO</name>
<feature type="binding site" evidence="1">
    <location>
        <position position="428"/>
    </location>
    <ligand>
        <name>Mg(2+)</name>
        <dbReference type="ChEBI" id="CHEBI:18420"/>
        <label>1</label>
    </ligand>
</feature>
<dbReference type="EMBL" id="CAMXCT030005545">
    <property type="protein sequence ID" value="CAL4799918.1"/>
    <property type="molecule type" value="Genomic_DNA"/>
</dbReference>
<feature type="binding site" evidence="1">
    <location>
        <position position="426"/>
    </location>
    <ligand>
        <name>Mg(2+)</name>
        <dbReference type="ChEBI" id="CHEBI:18420"/>
        <label>1</label>
    </ligand>
</feature>
<sequence length="528" mass="58530">MAELDVVATPGFKVLSNFERGYGFWTTEGVPPLRRWWPSAEHYFQAGKFQDFEIQEKIRVELEPGVAKHLGRTCGPLRPDWDQIKRDRLKQALIEKFWAHPEARTLLLSIPENTRIVFGSKVDPFFGVGPDGCGQNVMGAELQNLRLFFSHHHRRRQVLVTVGDIGEPFEPQSLFVDVTGAEPAEVAGLVCDALGVVHDGVDDLDFVYDDGFERCSVTTLGTAEQMDHFLQQHDDCKLEVRVMQVGVITLWNGTDDSYLARADVSHLSRTALSVRQRLESLLPVLIHKEFNPHVSFSIDGSSDQLLSEQHMESIRKAAQEGADVIVSGHYEIPGIPDQCRPLIPLPQVGDVEPSFLPVHSDLPSAELSDKIRGLIWGAALGDAVGLSTEFMEKSEAARAYPEPTRLSPASRIEDRHRKRWDQGDWTDDTDQMILLLDAIIEGRGLLSTTTFAKALKRWRNGGFPELGDSSGLGVGQTVNSVLEHPAFLIAPDVAADISGAKAAVRWQPMVPSCDVQLLAFSAFGMRSL</sequence>
<dbReference type="PANTHER" id="PTHR16222:SF28">
    <property type="entry name" value="ADP-RIBOSYLGLYCOHYDROLASE"/>
    <property type="match status" value="1"/>
</dbReference>
<keyword evidence="1" id="KW-0479">Metal-binding</keyword>
<dbReference type="InterPro" id="IPR050792">
    <property type="entry name" value="ADP-ribosylglycohydrolase"/>
</dbReference>
<dbReference type="Pfam" id="PF03747">
    <property type="entry name" value="ADP_ribosyl_GH"/>
    <property type="match status" value="1"/>
</dbReference>
<dbReference type="Pfam" id="PF08719">
    <property type="entry name" value="NADAR"/>
    <property type="match status" value="1"/>
</dbReference>
<gene>
    <name evidence="3" type="ORF">C1SCF055_LOCUS37652</name>
</gene>
<comment type="caution">
    <text evidence="3">The sequence shown here is derived from an EMBL/GenBank/DDBJ whole genome shotgun (WGS) entry which is preliminary data.</text>
</comment>
<dbReference type="GO" id="GO:0046872">
    <property type="term" value="F:metal ion binding"/>
    <property type="evidence" value="ECO:0007669"/>
    <property type="project" value="UniProtKB-KW"/>
</dbReference>
<evidence type="ECO:0000313" key="3">
    <source>
        <dbReference type="EMBL" id="CAI4012606.1"/>
    </source>
</evidence>
<evidence type="ECO:0000313" key="5">
    <source>
        <dbReference type="EMBL" id="CAL4799918.1"/>
    </source>
</evidence>
<protein>
    <submittedName>
        <fullName evidence="5">ADP-ribosyl-[dinitrogen reductase] glycohydrolase</fullName>
    </submittedName>
</protein>
<organism evidence="3">
    <name type="scientific">Cladocopium goreaui</name>
    <dbReference type="NCBI Taxonomy" id="2562237"/>
    <lineage>
        <taxon>Eukaryota</taxon>
        <taxon>Sar</taxon>
        <taxon>Alveolata</taxon>
        <taxon>Dinophyceae</taxon>
        <taxon>Suessiales</taxon>
        <taxon>Symbiodiniaceae</taxon>
        <taxon>Cladocopium</taxon>
    </lineage>
</organism>
<dbReference type="Gene3D" id="1.10.4080.10">
    <property type="entry name" value="ADP-ribosylation/Crystallin J1"/>
    <property type="match status" value="1"/>
</dbReference>
<keyword evidence="1" id="KW-0460">Magnesium</keyword>
<keyword evidence="6" id="KW-1185">Reference proteome</keyword>
<evidence type="ECO:0000259" key="2">
    <source>
        <dbReference type="Pfam" id="PF08719"/>
    </source>
</evidence>
<comment type="cofactor">
    <cofactor evidence="1">
        <name>Mg(2+)</name>
        <dbReference type="ChEBI" id="CHEBI:18420"/>
    </cofactor>
    <text evidence="1">Binds 2 magnesium ions per subunit.</text>
</comment>
<feature type="binding site" evidence="1">
    <location>
        <position position="427"/>
    </location>
    <ligand>
        <name>Mg(2+)</name>
        <dbReference type="ChEBI" id="CHEBI:18420"/>
        <label>1</label>
    </ligand>
</feature>
<dbReference type="Gene3D" id="1.10.357.40">
    <property type="entry name" value="YbiA-like"/>
    <property type="match status" value="1"/>
</dbReference>
<dbReference type="EMBL" id="CAMXCT010005545">
    <property type="protein sequence ID" value="CAI4012606.1"/>
    <property type="molecule type" value="Genomic_DNA"/>
</dbReference>
<dbReference type="SUPFAM" id="SSF101478">
    <property type="entry name" value="ADP-ribosylglycohydrolase"/>
    <property type="match status" value="1"/>
</dbReference>
<dbReference type="OrthoDB" id="2021138at2759"/>
<feature type="domain" description="NADAR" evidence="2">
    <location>
        <begin position="34"/>
        <end position="146"/>
    </location>
</feature>
<dbReference type="AlphaFoldDB" id="A0A9P1DM08"/>
<reference evidence="4" key="2">
    <citation type="submission" date="2024-04" db="EMBL/GenBank/DDBJ databases">
        <authorList>
            <person name="Chen Y."/>
            <person name="Shah S."/>
            <person name="Dougan E. K."/>
            <person name="Thang M."/>
            <person name="Chan C."/>
        </authorList>
    </citation>
    <scope>NUCLEOTIDE SEQUENCE [LARGE SCALE GENOMIC DNA]</scope>
</reference>
<dbReference type="CDD" id="cd15457">
    <property type="entry name" value="NADAR"/>
    <property type="match status" value="1"/>
</dbReference>
<dbReference type="Proteomes" id="UP001152797">
    <property type="component" value="Unassembled WGS sequence"/>
</dbReference>
<dbReference type="InterPro" id="IPR012816">
    <property type="entry name" value="NADAR"/>
</dbReference>
<dbReference type="InterPro" id="IPR005502">
    <property type="entry name" value="Ribosyl_crysJ1"/>
</dbReference>
<evidence type="ECO:0000313" key="6">
    <source>
        <dbReference type="Proteomes" id="UP001152797"/>
    </source>
</evidence>
<evidence type="ECO:0000256" key="1">
    <source>
        <dbReference type="PIRSR" id="PIRSR605502-1"/>
    </source>
</evidence>
<dbReference type="SUPFAM" id="SSF143990">
    <property type="entry name" value="YbiA-like"/>
    <property type="match status" value="1"/>
</dbReference>
<accession>A0A9P1DM08</accession>
<proteinExistence type="predicted"/>
<dbReference type="InterPro" id="IPR036705">
    <property type="entry name" value="Ribosyl_crysJ1_sf"/>
</dbReference>
<evidence type="ECO:0000313" key="4">
    <source>
        <dbReference type="EMBL" id="CAL1165981.1"/>
    </source>
</evidence>
<dbReference type="EMBL" id="CAMXCT020005545">
    <property type="protein sequence ID" value="CAL1165981.1"/>
    <property type="molecule type" value="Genomic_DNA"/>
</dbReference>